<dbReference type="EMBL" id="BSTX01000004">
    <property type="protein sequence ID" value="GLZ80889.1"/>
    <property type="molecule type" value="Genomic_DNA"/>
</dbReference>
<reference evidence="2" key="1">
    <citation type="submission" date="2023-03" db="EMBL/GenBank/DDBJ databases">
        <title>Actinorhabdospora filicis NBRC 111898.</title>
        <authorList>
            <person name="Ichikawa N."/>
            <person name="Sato H."/>
            <person name="Tonouchi N."/>
        </authorList>
    </citation>
    <scope>NUCLEOTIDE SEQUENCE</scope>
    <source>
        <strain evidence="2">NBRC 111898</strain>
    </source>
</reference>
<protein>
    <submittedName>
        <fullName evidence="2">Uncharacterized protein</fullName>
    </submittedName>
</protein>
<feature type="transmembrane region" description="Helical" evidence="1">
    <location>
        <begin position="80"/>
        <end position="99"/>
    </location>
</feature>
<keyword evidence="3" id="KW-1185">Reference proteome</keyword>
<organism evidence="2 3">
    <name type="scientific">Actinorhabdospora filicis</name>
    <dbReference type="NCBI Taxonomy" id="1785913"/>
    <lineage>
        <taxon>Bacteria</taxon>
        <taxon>Bacillati</taxon>
        <taxon>Actinomycetota</taxon>
        <taxon>Actinomycetes</taxon>
        <taxon>Micromonosporales</taxon>
        <taxon>Micromonosporaceae</taxon>
        <taxon>Actinorhabdospora</taxon>
    </lineage>
</organism>
<dbReference type="AlphaFoldDB" id="A0A9W6SRZ3"/>
<feature type="transmembrane region" description="Helical" evidence="1">
    <location>
        <begin position="195"/>
        <end position="212"/>
    </location>
</feature>
<keyword evidence="1" id="KW-0472">Membrane</keyword>
<dbReference type="RefSeq" id="WP_285666167.1">
    <property type="nucleotide sequence ID" value="NZ_BSTX01000004.1"/>
</dbReference>
<feature type="transmembrane region" description="Helical" evidence="1">
    <location>
        <begin position="119"/>
        <end position="140"/>
    </location>
</feature>
<feature type="transmembrane region" description="Helical" evidence="1">
    <location>
        <begin position="152"/>
        <end position="180"/>
    </location>
</feature>
<accession>A0A9W6SRZ3</accession>
<evidence type="ECO:0000313" key="3">
    <source>
        <dbReference type="Proteomes" id="UP001165079"/>
    </source>
</evidence>
<gene>
    <name evidence="2" type="ORF">Afil01_56960</name>
</gene>
<dbReference type="InterPro" id="IPR047928">
    <property type="entry name" value="Perm_prefix_1"/>
</dbReference>
<keyword evidence="1" id="KW-1133">Transmembrane helix</keyword>
<evidence type="ECO:0000256" key="1">
    <source>
        <dbReference type="SAM" id="Phobius"/>
    </source>
</evidence>
<proteinExistence type="predicted"/>
<dbReference type="Proteomes" id="UP001165079">
    <property type="component" value="Unassembled WGS sequence"/>
</dbReference>
<comment type="caution">
    <text evidence="2">The sequence shown here is derived from an EMBL/GenBank/DDBJ whole genome shotgun (WGS) entry which is preliminary data.</text>
</comment>
<dbReference type="NCBIfam" id="NF038403">
    <property type="entry name" value="perm_prefix_1"/>
    <property type="match status" value="1"/>
</dbReference>
<keyword evidence="1" id="KW-0812">Transmembrane</keyword>
<sequence length="224" mass="23823">MDPIAEHLSAMRAALLGSRRRVDDLLREARHGMEDAAEAFEADGVSPPEAARMAVADFGTVAQVAPDYQVELAAGVTRRALLFLALLTPVGNITAWFTWHDAPPLTHAPLPGTFQLATAMDVLSWTVTIASVLGALAVTVGGRWIAFRPSWAAAAGISIFTMLTLTMTLGFALTVLFAAARDLPPYGMVPDPGNLGYLAAWGALLWTGTRCLRSGRRALRLVAA</sequence>
<evidence type="ECO:0000313" key="2">
    <source>
        <dbReference type="EMBL" id="GLZ80889.1"/>
    </source>
</evidence>
<name>A0A9W6SRZ3_9ACTN</name>